<evidence type="ECO:0000313" key="11">
    <source>
        <dbReference type="Proteomes" id="UP000335636"/>
    </source>
</evidence>
<keyword evidence="11" id="KW-1185">Reference proteome</keyword>
<dbReference type="InterPro" id="IPR000196">
    <property type="entry name" value="Ribosomal_eL19_dom"/>
</dbReference>
<dbReference type="EMBL" id="CABDUW010001508">
    <property type="protein sequence ID" value="VTJ82192.1"/>
    <property type="molecule type" value="Genomic_DNA"/>
</dbReference>
<protein>
    <recommendedName>
        <fullName evidence="7">Large ribosomal subunit protein eL19</fullName>
    </recommendedName>
    <alternativeName>
        <fullName evidence="8">60S ribosomal protein L19</fullName>
    </alternativeName>
</protein>
<dbReference type="AlphaFoldDB" id="A0A5E4CMQ3"/>
<dbReference type="SUPFAM" id="SSF48140">
    <property type="entry name" value="Ribosomal protein L19 (L19e)"/>
    <property type="match status" value="1"/>
</dbReference>
<dbReference type="PANTHER" id="PTHR10722">
    <property type="entry name" value="60S RIBOSOMAL PROTEIN L19"/>
    <property type="match status" value="1"/>
</dbReference>
<evidence type="ECO:0000256" key="3">
    <source>
        <dbReference type="ARBA" id="ARBA00022934"/>
    </source>
</evidence>
<evidence type="ECO:0000256" key="5">
    <source>
        <dbReference type="ARBA" id="ARBA00023274"/>
    </source>
</evidence>
<keyword evidence="4" id="KW-0689">Ribosomal protein</keyword>
<sequence>MATGAARRTLRLHKRLAFSVLCCGKKKVWLDLNETNGLSNANFNQQIWKLIKDRLIIHKLVSVHSGAPCQNNTLARQRHRHVDI</sequence>
<dbReference type="InterPro" id="IPR057259">
    <property type="entry name" value="Ribosomal_L19e"/>
</dbReference>
<accession>A0A5E4CMQ3</accession>
<evidence type="ECO:0000259" key="9">
    <source>
        <dbReference type="SMART" id="SM01416"/>
    </source>
</evidence>
<dbReference type="GO" id="GO:0006412">
    <property type="term" value="P:translation"/>
    <property type="evidence" value="ECO:0007669"/>
    <property type="project" value="InterPro"/>
</dbReference>
<evidence type="ECO:0000256" key="6">
    <source>
        <dbReference type="ARBA" id="ARBA00034092"/>
    </source>
</evidence>
<dbReference type="Gene3D" id="1.10.1650.10">
    <property type="match status" value="1"/>
</dbReference>
<feature type="non-terminal residue" evidence="10">
    <location>
        <position position="84"/>
    </location>
</feature>
<dbReference type="InterPro" id="IPR039547">
    <property type="entry name" value="Ribosomal_eL19"/>
</dbReference>
<evidence type="ECO:0000256" key="7">
    <source>
        <dbReference type="ARBA" id="ARBA00035217"/>
    </source>
</evidence>
<dbReference type="GO" id="GO:0003735">
    <property type="term" value="F:structural constituent of ribosome"/>
    <property type="evidence" value="ECO:0007669"/>
    <property type="project" value="InterPro"/>
</dbReference>
<dbReference type="InterPro" id="IPR015972">
    <property type="entry name" value="Ribosomal_eL19_dom1"/>
</dbReference>
<dbReference type="InterPro" id="IPR035970">
    <property type="entry name" value="60S_ribosomal_eL19_sf"/>
</dbReference>
<dbReference type="FunFam" id="1.10.1650.10:FF:000001">
    <property type="entry name" value="Ribosomal protein L19"/>
    <property type="match status" value="1"/>
</dbReference>
<proteinExistence type="inferred from homology"/>
<reference evidence="10" key="1">
    <citation type="submission" date="2019-04" db="EMBL/GenBank/DDBJ databases">
        <authorList>
            <person name="Alioto T."/>
            <person name="Alioto T."/>
        </authorList>
    </citation>
    <scope>NUCLEOTIDE SEQUENCE [LARGE SCALE GENOMIC DNA]</scope>
</reference>
<keyword evidence="5" id="KW-0687">Ribonucleoprotein</keyword>
<comment type="function">
    <text evidence="6">Component of the large ribosomal subunit. The ribosome is a large ribonucleoprotein complex responsible for the synthesis of proteins in the cell.</text>
</comment>
<keyword evidence="3" id="KW-0164">Citrullination</keyword>
<dbReference type="GO" id="GO:0022625">
    <property type="term" value="C:cytosolic large ribosomal subunit"/>
    <property type="evidence" value="ECO:0007669"/>
    <property type="project" value="InterPro"/>
</dbReference>
<name>A0A5E4CMQ3_MARMO</name>
<organism evidence="10 11">
    <name type="scientific">Marmota monax</name>
    <name type="common">Woodchuck</name>
    <dbReference type="NCBI Taxonomy" id="9995"/>
    <lineage>
        <taxon>Eukaryota</taxon>
        <taxon>Metazoa</taxon>
        <taxon>Chordata</taxon>
        <taxon>Craniata</taxon>
        <taxon>Vertebrata</taxon>
        <taxon>Euteleostomi</taxon>
        <taxon>Mammalia</taxon>
        <taxon>Eutheria</taxon>
        <taxon>Euarchontoglires</taxon>
        <taxon>Glires</taxon>
        <taxon>Rodentia</taxon>
        <taxon>Sciuromorpha</taxon>
        <taxon>Sciuridae</taxon>
        <taxon>Xerinae</taxon>
        <taxon>Marmotini</taxon>
        <taxon>Marmota</taxon>
    </lineage>
</organism>
<gene>
    <name evidence="10" type="ORF">MONAX_5E033767</name>
</gene>
<evidence type="ECO:0000313" key="10">
    <source>
        <dbReference type="EMBL" id="VTJ82192.1"/>
    </source>
</evidence>
<dbReference type="Proteomes" id="UP000335636">
    <property type="component" value="Unassembled WGS sequence"/>
</dbReference>
<dbReference type="Pfam" id="PF01280">
    <property type="entry name" value="Ribosomal_L19e"/>
    <property type="match status" value="1"/>
</dbReference>
<evidence type="ECO:0000256" key="4">
    <source>
        <dbReference type="ARBA" id="ARBA00022980"/>
    </source>
</evidence>
<comment type="caution">
    <text evidence="10">The sequence shown here is derived from an EMBL/GenBank/DDBJ whole genome shotgun (WGS) entry which is preliminary data.</text>
</comment>
<evidence type="ECO:0000256" key="1">
    <source>
        <dbReference type="ARBA" id="ARBA00011082"/>
    </source>
</evidence>
<dbReference type="SMART" id="SM01416">
    <property type="entry name" value="Ribosomal_L19e"/>
    <property type="match status" value="1"/>
</dbReference>
<evidence type="ECO:0000256" key="2">
    <source>
        <dbReference type="ARBA" id="ARBA00011133"/>
    </source>
</evidence>
<comment type="similarity">
    <text evidence="1">Belongs to the eukaryotic ribosomal protein eL19 family.</text>
</comment>
<comment type="subunit">
    <text evidence="2">Component of the large ribosomal subunit.</text>
</comment>
<evidence type="ECO:0000256" key="8">
    <source>
        <dbReference type="ARBA" id="ARBA00035324"/>
    </source>
</evidence>
<dbReference type="GO" id="GO:0003723">
    <property type="term" value="F:RNA binding"/>
    <property type="evidence" value="ECO:0007669"/>
    <property type="project" value="InterPro"/>
</dbReference>
<feature type="domain" description="Large ribosomal subunit protein eL19" evidence="9">
    <location>
        <begin position="9"/>
        <end position="82"/>
    </location>
</feature>